<dbReference type="RefSeq" id="WP_235122245.1">
    <property type="nucleotide sequence ID" value="NZ_CP090978.1"/>
</dbReference>
<dbReference type="InterPro" id="IPR000182">
    <property type="entry name" value="GNAT_dom"/>
</dbReference>
<organism evidence="2 3">
    <name type="scientific">Paenibacillus hexagrammi</name>
    <dbReference type="NCBI Taxonomy" id="2908839"/>
    <lineage>
        <taxon>Bacteria</taxon>
        <taxon>Bacillati</taxon>
        <taxon>Bacillota</taxon>
        <taxon>Bacilli</taxon>
        <taxon>Bacillales</taxon>
        <taxon>Paenibacillaceae</taxon>
        <taxon>Paenibacillus</taxon>
    </lineage>
</organism>
<protein>
    <submittedName>
        <fullName evidence="2">GNAT family N-acetyltransferase</fullName>
    </submittedName>
</protein>
<evidence type="ECO:0000313" key="2">
    <source>
        <dbReference type="EMBL" id="UJF35684.1"/>
    </source>
</evidence>
<evidence type="ECO:0000259" key="1">
    <source>
        <dbReference type="PROSITE" id="PS51186"/>
    </source>
</evidence>
<dbReference type="PANTHER" id="PTHR43617">
    <property type="entry name" value="L-AMINO ACID N-ACETYLTRANSFERASE"/>
    <property type="match status" value="1"/>
</dbReference>
<accession>A0ABY3SNZ8</accession>
<evidence type="ECO:0000313" key="3">
    <source>
        <dbReference type="Proteomes" id="UP001649230"/>
    </source>
</evidence>
<dbReference type="Gene3D" id="3.40.630.30">
    <property type="match status" value="1"/>
</dbReference>
<dbReference type="SUPFAM" id="SSF55729">
    <property type="entry name" value="Acyl-CoA N-acyltransferases (Nat)"/>
    <property type="match status" value="1"/>
</dbReference>
<keyword evidence="3" id="KW-1185">Reference proteome</keyword>
<dbReference type="CDD" id="cd04301">
    <property type="entry name" value="NAT_SF"/>
    <property type="match status" value="1"/>
</dbReference>
<dbReference type="EMBL" id="CP090978">
    <property type="protein sequence ID" value="UJF35684.1"/>
    <property type="molecule type" value="Genomic_DNA"/>
</dbReference>
<dbReference type="InterPro" id="IPR050276">
    <property type="entry name" value="MshD_Acetyltransferase"/>
</dbReference>
<sequence length="158" mass="18289">MNIILAEVTEDNFWDLIQLKSDEVQETRIQIFERWVGSNVFFLGVCHVYGFTARAIYDGGTLIGFASFGYRKEHERYELISVMLGHPYQGKGYGKAILQAIIDTMVDLYECKEIYLSVIHNNERAIRTYEKMGFKPTGEIEKGFHDEPVYCLKLNSNE</sequence>
<gene>
    <name evidence="2" type="ORF">L0M14_11690</name>
</gene>
<reference evidence="2 3" key="1">
    <citation type="journal article" date="2024" name="Int. J. Syst. Evol. Microbiol.">
        <title>Paenibacillus hexagrammi sp. nov., a novel bacterium isolated from the gut content of Hexagrammos agrammus.</title>
        <authorList>
            <person name="Jung H.K."/>
            <person name="Kim D.G."/>
            <person name="Zin H."/>
            <person name="Park J."/>
            <person name="Jung H."/>
            <person name="Kim Y.O."/>
            <person name="Kong H.J."/>
            <person name="Kim J.W."/>
            <person name="Kim Y.S."/>
        </authorList>
    </citation>
    <scope>NUCLEOTIDE SEQUENCE [LARGE SCALE GENOMIC DNA]</scope>
    <source>
        <strain evidence="2 3">YPD9-1</strain>
    </source>
</reference>
<dbReference type="PROSITE" id="PS51186">
    <property type="entry name" value="GNAT"/>
    <property type="match status" value="1"/>
</dbReference>
<dbReference type="Pfam" id="PF00583">
    <property type="entry name" value="Acetyltransf_1"/>
    <property type="match status" value="1"/>
</dbReference>
<name>A0ABY3SNZ8_9BACL</name>
<proteinExistence type="predicted"/>
<dbReference type="InterPro" id="IPR016181">
    <property type="entry name" value="Acyl_CoA_acyltransferase"/>
</dbReference>
<feature type="domain" description="N-acetyltransferase" evidence="1">
    <location>
        <begin position="3"/>
        <end position="155"/>
    </location>
</feature>
<dbReference type="Proteomes" id="UP001649230">
    <property type="component" value="Chromosome"/>
</dbReference>